<dbReference type="PROSITE" id="PS50011">
    <property type="entry name" value="PROTEIN_KINASE_DOM"/>
    <property type="match status" value="1"/>
</dbReference>
<dbReference type="AlphaFoldDB" id="A0A0D2MDY5"/>
<dbReference type="InterPro" id="IPR000719">
    <property type="entry name" value="Prot_kinase_dom"/>
</dbReference>
<dbReference type="OrthoDB" id="544619at2759"/>
<dbReference type="RefSeq" id="XP_013892440.1">
    <property type="nucleotide sequence ID" value="XM_014036986.1"/>
</dbReference>
<dbReference type="InterPro" id="IPR001245">
    <property type="entry name" value="Ser-Thr/Tyr_kinase_cat_dom"/>
</dbReference>
<dbReference type="GO" id="GO:0004674">
    <property type="term" value="F:protein serine/threonine kinase activity"/>
    <property type="evidence" value="ECO:0007669"/>
    <property type="project" value="TreeGrafter"/>
</dbReference>
<evidence type="ECO:0000259" key="1">
    <source>
        <dbReference type="PROSITE" id="PS50011"/>
    </source>
</evidence>
<dbReference type="Gene3D" id="1.10.510.10">
    <property type="entry name" value="Transferase(Phosphotransferase) domain 1"/>
    <property type="match status" value="1"/>
</dbReference>
<dbReference type="InterPro" id="IPR011009">
    <property type="entry name" value="Kinase-like_dom_sf"/>
</dbReference>
<reference evidence="2 3" key="1">
    <citation type="journal article" date="2013" name="BMC Genomics">
        <title>Reconstruction of the lipid metabolism for the microalga Monoraphidium neglectum from its genome sequence reveals characteristics suitable for biofuel production.</title>
        <authorList>
            <person name="Bogen C."/>
            <person name="Al-Dilaimi A."/>
            <person name="Albersmeier A."/>
            <person name="Wichmann J."/>
            <person name="Grundmann M."/>
            <person name="Rupp O."/>
            <person name="Lauersen K.J."/>
            <person name="Blifernez-Klassen O."/>
            <person name="Kalinowski J."/>
            <person name="Goesmann A."/>
            <person name="Mussgnug J.H."/>
            <person name="Kruse O."/>
        </authorList>
    </citation>
    <scope>NUCLEOTIDE SEQUENCE [LARGE SCALE GENOMIC DNA]</scope>
    <source>
        <strain evidence="2 3">SAG 48.87</strain>
    </source>
</reference>
<name>A0A0D2MDY5_9CHLO</name>
<feature type="domain" description="Protein kinase" evidence="1">
    <location>
        <begin position="1"/>
        <end position="137"/>
    </location>
</feature>
<evidence type="ECO:0000313" key="3">
    <source>
        <dbReference type="Proteomes" id="UP000054498"/>
    </source>
</evidence>
<proteinExistence type="predicted"/>
<sequence>MLSSGGTEAARAGRGFTAKVSDFGLSRCVEHKSRVETATCGTITHMAPEVLEHGVVSKAADVYSFGVLLWQMCVGRRPWAGMSHAAVVHAVCVQQRRLEFGPDADEGAAMLARACMARDPEERPSFREVLEVLEPLGAALESGSVAAVTRSIAALSGAVAALSGFAVAGARGGGARAPEHVGEDVG</sequence>
<dbReference type="PANTHER" id="PTHR44329:SF214">
    <property type="entry name" value="PROTEIN KINASE DOMAIN-CONTAINING PROTEIN"/>
    <property type="match status" value="1"/>
</dbReference>
<gene>
    <name evidence="2" type="ORF">MNEG_14542</name>
</gene>
<dbReference type="EMBL" id="KK104785">
    <property type="protein sequence ID" value="KIY93420.1"/>
    <property type="molecule type" value="Genomic_DNA"/>
</dbReference>
<evidence type="ECO:0000313" key="2">
    <source>
        <dbReference type="EMBL" id="KIY93420.1"/>
    </source>
</evidence>
<dbReference type="Pfam" id="PF07714">
    <property type="entry name" value="PK_Tyr_Ser-Thr"/>
    <property type="match status" value="1"/>
</dbReference>
<dbReference type="InterPro" id="IPR051681">
    <property type="entry name" value="Ser/Thr_Kinases-Pseudokinases"/>
</dbReference>
<keyword evidence="3" id="KW-1185">Reference proteome</keyword>
<dbReference type="Proteomes" id="UP000054498">
    <property type="component" value="Unassembled WGS sequence"/>
</dbReference>
<dbReference type="KEGG" id="mng:MNEG_14542"/>
<dbReference type="GO" id="GO:0005524">
    <property type="term" value="F:ATP binding"/>
    <property type="evidence" value="ECO:0007669"/>
    <property type="project" value="InterPro"/>
</dbReference>
<organism evidence="2 3">
    <name type="scientific">Monoraphidium neglectum</name>
    <dbReference type="NCBI Taxonomy" id="145388"/>
    <lineage>
        <taxon>Eukaryota</taxon>
        <taxon>Viridiplantae</taxon>
        <taxon>Chlorophyta</taxon>
        <taxon>core chlorophytes</taxon>
        <taxon>Chlorophyceae</taxon>
        <taxon>CS clade</taxon>
        <taxon>Sphaeropleales</taxon>
        <taxon>Selenastraceae</taxon>
        <taxon>Monoraphidium</taxon>
    </lineage>
</organism>
<dbReference type="SUPFAM" id="SSF56112">
    <property type="entry name" value="Protein kinase-like (PK-like)"/>
    <property type="match status" value="1"/>
</dbReference>
<dbReference type="PANTHER" id="PTHR44329">
    <property type="entry name" value="SERINE/THREONINE-PROTEIN KINASE TNNI3K-RELATED"/>
    <property type="match status" value="1"/>
</dbReference>
<dbReference type="GeneID" id="25732115"/>
<accession>A0A0D2MDY5</accession>
<protein>
    <recommendedName>
        <fullName evidence="1">Protein kinase domain-containing protein</fullName>
    </recommendedName>
</protein>
<dbReference type="STRING" id="145388.A0A0D2MDY5"/>